<evidence type="ECO:0000313" key="2">
    <source>
        <dbReference type="EMBL" id="GBG24891.1"/>
    </source>
</evidence>
<evidence type="ECO:0000256" key="1">
    <source>
        <dbReference type="ARBA" id="ARBA00022737"/>
    </source>
</evidence>
<reference evidence="2 3" key="1">
    <citation type="submission" date="2017-12" db="EMBL/GenBank/DDBJ databases">
        <title>Sequencing, de novo assembly and annotation of complete genome of a new Thraustochytrid species, strain FCC1311.</title>
        <authorList>
            <person name="Sedici K."/>
            <person name="Godart F."/>
            <person name="Aiese Cigliano R."/>
            <person name="Sanseverino W."/>
            <person name="Barakat M."/>
            <person name="Ortet P."/>
            <person name="Marechal E."/>
            <person name="Cagnac O."/>
            <person name="Amato A."/>
        </authorList>
    </citation>
    <scope>NUCLEOTIDE SEQUENCE [LARGE SCALE GENOMIC DNA]</scope>
</reference>
<dbReference type="SMART" id="SM00698">
    <property type="entry name" value="MORN"/>
    <property type="match status" value="3"/>
</dbReference>
<organism evidence="2 3">
    <name type="scientific">Hondaea fermentalgiana</name>
    <dbReference type="NCBI Taxonomy" id="2315210"/>
    <lineage>
        <taxon>Eukaryota</taxon>
        <taxon>Sar</taxon>
        <taxon>Stramenopiles</taxon>
        <taxon>Bigyra</taxon>
        <taxon>Labyrinthulomycetes</taxon>
        <taxon>Thraustochytrida</taxon>
        <taxon>Thraustochytriidae</taxon>
        <taxon>Hondaea</taxon>
    </lineage>
</organism>
<dbReference type="Gene3D" id="2.20.110.10">
    <property type="entry name" value="Histone H3 K4-specific methyltransferase SET7/9 N-terminal domain"/>
    <property type="match status" value="2"/>
</dbReference>
<proteinExistence type="predicted"/>
<dbReference type="EMBL" id="BEYU01000009">
    <property type="protein sequence ID" value="GBG24891.1"/>
    <property type="molecule type" value="Genomic_DNA"/>
</dbReference>
<keyword evidence="2" id="KW-0418">Kinase</keyword>
<dbReference type="FunFam" id="2.20.110.10:FF:000002">
    <property type="entry name" value="Phosphatidylinositol 4-phosphate 5-kinase 8"/>
    <property type="match status" value="1"/>
</dbReference>
<dbReference type="InterPro" id="IPR003409">
    <property type="entry name" value="MORN"/>
</dbReference>
<gene>
    <name evidence="2" type="ORF">FCC1311_067941</name>
</gene>
<dbReference type="PANTHER" id="PTHR43215:SF14">
    <property type="entry name" value="RADIAL SPOKE HEAD 1 HOMOLOG"/>
    <property type="match status" value="1"/>
</dbReference>
<keyword evidence="1" id="KW-0677">Repeat</keyword>
<comment type="caution">
    <text evidence="2">The sequence shown here is derived from an EMBL/GenBank/DDBJ whole genome shotgun (WGS) entry which is preliminary data.</text>
</comment>
<accession>A0A2R5G9Y6</accession>
<dbReference type="Proteomes" id="UP000241890">
    <property type="component" value="Unassembled WGS sequence"/>
</dbReference>
<name>A0A2R5G9Y6_9STRA</name>
<dbReference type="PANTHER" id="PTHR43215">
    <property type="entry name" value="RADIAL SPOKE HEAD 1 HOMOLOG"/>
    <property type="match status" value="1"/>
</dbReference>
<dbReference type="InParanoid" id="A0A2R5G9Y6"/>
<dbReference type="Pfam" id="PF02493">
    <property type="entry name" value="MORN"/>
    <property type="match status" value="3"/>
</dbReference>
<dbReference type="OrthoDB" id="270720at2759"/>
<evidence type="ECO:0000313" key="3">
    <source>
        <dbReference type="Proteomes" id="UP000241890"/>
    </source>
</evidence>
<sequence length="222" mass="24973">MAEVKVEYLDGEQETTSFISRPGLARVTYPNGDVYEGPFDERKLKHGLNAKYTFASAEEDGEESQAVTYEGEYRDGSRTGVGKMTYADGTVYRGEFKQGFRHGKGSYTYANDDIYSGEWQNDKRHGQGTYLHKKSACRLDAYWYDGSPVEGDFMHPDGTKYAANFVDADFRGKCRISFPSGMDLRGEFFDSLAGGNKQVCWRPLDFRGPAKISNASMTRLIN</sequence>
<keyword evidence="3" id="KW-1185">Reference proteome</keyword>
<keyword evidence="2" id="KW-0808">Transferase</keyword>
<protein>
    <submittedName>
        <fullName evidence="2">Phosphatidylinositol 4-phosphate 5-kinase 1</fullName>
    </submittedName>
</protein>
<dbReference type="AlphaFoldDB" id="A0A2R5G9Y6"/>
<dbReference type="GO" id="GO:0016301">
    <property type="term" value="F:kinase activity"/>
    <property type="evidence" value="ECO:0007669"/>
    <property type="project" value="UniProtKB-KW"/>
</dbReference>
<dbReference type="SUPFAM" id="SSF82185">
    <property type="entry name" value="Histone H3 K4-specific methyltransferase SET7/9 N-terminal domain"/>
    <property type="match status" value="1"/>
</dbReference>